<evidence type="ECO:0000313" key="3">
    <source>
        <dbReference type="Proteomes" id="UP000199150"/>
    </source>
</evidence>
<dbReference type="Proteomes" id="UP000199150">
    <property type="component" value="Unassembled WGS sequence"/>
</dbReference>
<reference evidence="3" key="1">
    <citation type="submission" date="2016-10" db="EMBL/GenBank/DDBJ databases">
        <authorList>
            <person name="Varghese N."/>
            <person name="Submissions S."/>
        </authorList>
    </citation>
    <scope>NUCLEOTIDE SEQUENCE [LARGE SCALE GENOMIC DNA]</scope>
    <source>
        <strain evidence="3">CGMCC 1.3431</strain>
    </source>
</reference>
<dbReference type="AlphaFoldDB" id="A0A1G4PQA5"/>
<dbReference type="InterPro" id="IPR007788">
    <property type="entry name" value="QCT"/>
</dbReference>
<dbReference type="Pfam" id="PF05096">
    <property type="entry name" value="Glu_cyclase_2"/>
    <property type="match status" value="1"/>
</dbReference>
<keyword evidence="1" id="KW-0732">Signal</keyword>
<evidence type="ECO:0000313" key="2">
    <source>
        <dbReference type="EMBL" id="SCW34437.1"/>
    </source>
</evidence>
<evidence type="ECO:0000256" key="1">
    <source>
        <dbReference type="SAM" id="SignalP"/>
    </source>
</evidence>
<dbReference type="InterPro" id="IPR011044">
    <property type="entry name" value="Quino_amine_DH_bsu"/>
</dbReference>
<feature type="signal peptide" evidence="1">
    <location>
        <begin position="1"/>
        <end position="22"/>
    </location>
</feature>
<dbReference type="Gene3D" id="2.130.10.10">
    <property type="entry name" value="YVTN repeat-like/Quinoprotein amine dehydrogenase"/>
    <property type="match status" value="1"/>
</dbReference>
<accession>A0A1G4PQA5</accession>
<dbReference type="RefSeq" id="WP_090643416.1">
    <property type="nucleotide sequence ID" value="NZ_CBCRYE010000001.1"/>
</dbReference>
<dbReference type="OrthoDB" id="9783700at2"/>
<organism evidence="2 3">
    <name type="scientific">Asticcacaulis taihuensis</name>
    <dbReference type="NCBI Taxonomy" id="260084"/>
    <lineage>
        <taxon>Bacteria</taxon>
        <taxon>Pseudomonadati</taxon>
        <taxon>Pseudomonadota</taxon>
        <taxon>Alphaproteobacteria</taxon>
        <taxon>Caulobacterales</taxon>
        <taxon>Caulobacteraceae</taxon>
        <taxon>Asticcacaulis</taxon>
    </lineage>
</organism>
<dbReference type="PANTHER" id="PTHR31270:SF1">
    <property type="entry name" value="GLUTAMINYL-PEPTIDE CYCLOTRANSFERASE"/>
    <property type="match status" value="1"/>
</dbReference>
<dbReference type="GO" id="GO:0016603">
    <property type="term" value="F:glutaminyl-peptide cyclotransferase activity"/>
    <property type="evidence" value="ECO:0007669"/>
    <property type="project" value="InterPro"/>
</dbReference>
<dbReference type="SUPFAM" id="SSF50969">
    <property type="entry name" value="YVTN repeat-like/Quinoprotein amine dehydrogenase"/>
    <property type="match status" value="1"/>
</dbReference>
<keyword evidence="3" id="KW-1185">Reference proteome</keyword>
<gene>
    <name evidence="2" type="ORF">SAMN02927928_0572</name>
</gene>
<dbReference type="PANTHER" id="PTHR31270">
    <property type="entry name" value="GLUTAMINYL-PEPTIDE CYCLOTRANSFERASE"/>
    <property type="match status" value="1"/>
</dbReference>
<sequence length="255" mass="28435">MSARPLALICLALGLTMGSARAAVPVYRLEVVKTYPHDTKAFTEGLYYRDGSLYESTGRNGQSYIRQVALDTGKVIRQTTIDNKYFGEGIAPWGDHIVSLTWTGGAGFVWSGKDFKLKRSFFYTGEGWGLTGNEKNLIMSDGTSTIRFLDPVTLKVVRTIAVKLDGRDIDQLNELEWVDGEIYANIWRSRYIVRIDPQTGNITGIIQLNSLPETQDTSLEVDAVANGIAYDAKAKRLFVTGKLWPNLYEVKLVPK</sequence>
<dbReference type="EMBL" id="FMTS01000001">
    <property type="protein sequence ID" value="SCW34437.1"/>
    <property type="molecule type" value="Genomic_DNA"/>
</dbReference>
<keyword evidence="2" id="KW-0808">Transferase</keyword>
<dbReference type="InterPro" id="IPR015943">
    <property type="entry name" value="WD40/YVTN_repeat-like_dom_sf"/>
</dbReference>
<name>A0A1G4PQA5_9CAUL</name>
<feature type="chain" id="PRO_5011522668" evidence="1">
    <location>
        <begin position="23"/>
        <end position="255"/>
    </location>
</feature>
<proteinExistence type="predicted"/>
<dbReference type="STRING" id="260084.SAMN02927928_0572"/>
<protein>
    <submittedName>
        <fullName evidence="2">Glutamine cyclotransferase</fullName>
    </submittedName>
</protein>